<comment type="cofactor">
    <cofactor evidence="1 10">
        <name>pyridoxal 5'-phosphate</name>
        <dbReference type="ChEBI" id="CHEBI:597326"/>
    </cofactor>
</comment>
<evidence type="ECO:0000256" key="7">
    <source>
        <dbReference type="ARBA" id="ARBA00023004"/>
    </source>
</evidence>
<evidence type="ECO:0000259" key="11">
    <source>
        <dbReference type="Pfam" id="PF00266"/>
    </source>
</evidence>
<keyword evidence="13" id="KW-1185">Reference proteome</keyword>
<dbReference type="RefSeq" id="WP_071894551.1">
    <property type="nucleotide sequence ID" value="NZ_CP018135.1"/>
</dbReference>
<keyword evidence="4" id="KW-0808">Transferase</keyword>
<reference evidence="12 13" key="1">
    <citation type="submission" date="2016-11" db="EMBL/GenBank/DDBJ databases">
        <title>Genome sequencing of Zhihengliuella aestuarii B18 antagonistic to Plasmodiophora brassicae.</title>
        <authorList>
            <person name="Luo Y."/>
        </authorList>
    </citation>
    <scope>NUCLEOTIDE SEQUENCE [LARGE SCALE GENOMIC DNA]</scope>
    <source>
        <strain evidence="12 13">B18</strain>
    </source>
</reference>
<dbReference type="Gene3D" id="1.10.260.50">
    <property type="match status" value="1"/>
</dbReference>
<keyword evidence="7" id="KW-0408">Iron</keyword>
<evidence type="ECO:0000256" key="8">
    <source>
        <dbReference type="ARBA" id="ARBA00023014"/>
    </source>
</evidence>
<dbReference type="GO" id="GO:0046872">
    <property type="term" value="F:metal ion binding"/>
    <property type="evidence" value="ECO:0007669"/>
    <property type="project" value="UniProtKB-KW"/>
</dbReference>
<evidence type="ECO:0000256" key="5">
    <source>
        <dbReference type="ARBA" id="ARBA00022723"/>
    </source>
</evidence>
<dbReference type="Pfam" id="PF00266">
    <property type="entry name" value="Aminotran_5"/>
    <property type="match status" value="1"/>
</dbReference>
<dbReference type="InterPro" id="IPR000192">
    <property type="entry name" value="Aminotrans_V_dom"/>
</dbReference>
<evidence type="ECO:0000256" key="9">
    <source>
        <dbReference type="ARBA" id="ARBA00050776"/>
    </source>
</evidence>
<dbReference type="PANTHER" id="PTHR11601:SF34">
    <property type="entry name" value="CYSTEINE DESULFURASE"/>
    <property type="match status" value="1"/>
</dbReference>
<evidence type="ECO:0000256" key="2">
    <source>
        <dbReference type="ARBA" id="ARBA00006490"/>
    </source>
</evidence>
<dbReference type="AlphaFoldDB" id="A0A1L2ZPH5"/>
<name>A0A1L2ZPH5_9MICC</name>
<sequence length="402" mass="42014">MIYLDAAATTPVRREVLEAMWPYLTGEFGNPASHHELGARALDGLDDARARVASVLGCRPSEVVFTSGGTESNNLAVKGLVLPMVGEALSAGGSGAVDAGAGQVHVAVSAIEHSAVLESARYLERWHGVDVFVLPVDSSGVVSADSLESCVASWDGKGVVSIMYANNEVGTVQDIAALSAVAHRYGALFHTDAVQAAGWLPLKVSELGVDALSISGHKLGAPKGCGVLYVSRSEQIESVTSGGGQERGLRSGTVSVANAVAMATALELAEFERLSRVSDMSAMRDRFISRVRELVPSVVLTGLEPAEGNRLPNNVSFIFPGFNGESVLLELERRGVICSSGSACAAGSTDPSHVLIALGISEDDARTAVRFTLPVTITAEDLERAANLLSESIVHLANLRQK</sequence>
<dbReference type="InterPro" id="IPR015422">
    <property type="entry name" value="PyrdxlP-dep_Trfase_small"/>
</dbReference>
<dbReference type="PANTHER" id="PTHR11601">
    <property type="entry name" value="CYSTEINE DESULFURYLASE FAMILY MEMBER"/>
    <property type="match status" value="1"/>
</dbReference>
<comment type="catalytic activity">
    <reaction evidence="9">
        <text>(sulfur carrier)-H + L-cysteine = (sulfur carrier)-SH + L-alanine</text>
        <dbReference type="Rhea" id="RHEA:43892"/>
        <dbReference type="Rhea" id="RHEA-COMP:14737"/>
        <dbReference type="Rhea" id="RHEA-COMP:14739"/>
        <dbReference type="ChEBI" id="CHEBI:29917"/>
        <dbReference type="ChEBI" id="CHEBI:35235"/>
        <dbReference type="ChEBI" id="CHEBI:57972"/>
        <dbReference type="ChEBI" id="CHEBI:64428"/>
        <dbReference type="EC" id="2.8.1.7"/>
    </reaction>
</comment>
<organism evidence="12 13">
    <name type="scientific">Neomicrococcus aestuarii</name>
    <dbReference type="NCBI Taxonomy" id="556325"/>
    <lineage>
        <taxon>Bacteria</taxon>
        <taxon>Bacillati</taxon>
        <taxon>Actinomycetota</taxon>
        <taxon>Actinomycetes</taxon>
        <taxon>Micrococcales</taxon>
        <taxon>Micrococcaceae</taxon>
        <taxon>Neomicrococcus</taxon>
    </lineage>
</organism>
<dbReference type="Gene3D" id="3.40.640.10">
    <property type="entry name" value="Type I PLP-dependent aspartate aminotransferase-like (Major domain)"/>
    <property type="match status" value="1"/>
</dbReference>
<evidence type="ECO:0000313" key="12">
    <source>
        <dbReference type="EMBL" id="APF41080.1"/>
    </source>
</evidence>
<evidence type="ECO:0000256" key="6">
    <source>
        <dbReference type="ARBA" id="ARBA00022898"/>
    </source>
</evidence>
<dbReference type="GO" id="GO:0051536">
    <property type="term" value="F:iron-sulfur cluster binding"/>
    <property type="evidence" value="ECO:0007669"/>
    <property type="project" value="UniProtKB-KW"/>
</dbReference>
<evidence type="ECO:0000256" key="4">
    <source>
        <dbReference type="ARBA" id="ARBA00022679"/>
    </source>
</evidence>
<proteinExistence type="inferred from homology"/>
<evidence type="ECO:0000256" key="3">
    <source>
        <dbReference type="ARBA" id="ARBA00012239"/>
    </source>
</evidence>
<dbReference type="PROSITE" id="PS00595">
    <property type="entry name" value="AA_TRANSFER_CLASS_5"/>
    <property type="match status" value="1"/>
</dbReference>
<dbReference type="InterPro" id="IPR020578">
    <property type="entry name" value="Aminotrans_V_PyrdxlP_BS"/>
</dbReference>
<dbReference type="EMBL" id="CP018135">
    <property type="protein sequence ID" value="APF41080.1"/>
    <property type="molecule type" value="Genomic_DNA"/>
</dbReference>
<dbReference type="EC" id="2.8.1.7" evidence="3"/>
<dbReference type="InterPro" id="IPR015424">
    <property type="entry name" value="PyrdxlP-dep_Trfase"/>
</dbReference>
<evidence type="ECO:0000256" key="10">
    <source>
        <dbReference type="RuleBase" id="RU004504"/>
    </source>
</evidence>
<accession>A0A1L2ZPH5</accession>
<dbReference type="KEGG" id="nae:BHE16_08800"/>
<dbReference type="PIRSF" id="PIRSF005572">
    <property type="entry name" value="NifS"/>
    <property type="match status" value="1"/>
</dbReference>
<gene>
    <name evidence="12" type="ORF">BHE16_08800</name>
</gene>
<keyword evidence="5" id="KW-0479">Metal-binding</keyword>
<dbReference type="SUPFAM" id="SSF53383">
    <property type="entry name" value="PLP-dependent transferases"/>
    <property type="match status" value="1"/>
</dbReference>
<keyword evidence="8" id="KW-0411">Iron-sulfur</keyword>
<dbReference type="InterPro" id="IPR016454">
    <property type="entry name" value="Cysteine_dSase"/>
</dbReference>
<evidence type="ECO:0000313" key="13">
    <source>
        <dbReference type="Proteomes" id="UP000183530"/>
    </source>
</evidence>
<dbReference type="GO" id="GO:0031071">
    <property type="term" value="F:cysteine desulfurase activity"/>
    <property type="evidence" value="ECO:0007669"/>
    <property type="project" value="UniProtKB-EC"/>
</dbReference>
<evidence type="ECO:0000256" key="1">
    <source>
        <dbReference type="ARBA" id="ARBA00001933"/>
    </source>
</evidence>
<feature type="domain" description="Aminotransferase class V" evidence="11">
    <location>
        <begin position="2"/>
        <end position="384"/>
    </location>
</feature>
<dbReference type="Proteomes" id="UP000183530">
    <property type="component" value="Chromosome"/>
</dbReference>
<comment type="similarity">
    <text evidence="2">Belongs to the class-V pyridoxal-phosphate-dependent aminotransferase family. NifS/IscS subfamily.</text>
</comment>
<dbReference type="InterPro" id="IPR015421">
    <property type="entry name" value="PyrdxlP-dep_Trfase_major"/>
</dbReference>
<dbReference type="STRING" id="556325.BHE16_08800"/>
<dbReference type="Gene3D" id="3.90.1150.10">
    <property type="entry name" value="Aspartate Aminotransferase, domain 1"/>
    <property type="match status" value="1"/>
</dbReference>
<keyword evidence="6" id="KW-0663">Pyridoxal phosphate</keyword>
<dbReference type="OrthoDB" id="9808002at2"/>
<protein>
    <recommendedName>
        <fullName evidence="3">cysteine desulfurase</fullName>
        <ecNumber evidence="3">2.8.1.7</ecNumber>
    </recommendedName>
</protein>